<proteinExistence type="predicted"/>
<dbReference type="Gene3D" id="2.60.40.1220">
    <property type="match status" value="1"/>
</dbReference>
<dbReference type="RefSeq" id="WP_040375405.1">
    <property type="nucleotide sequence ID" value="NZ_CP068053.1"/>
</dbReference>
<evidence type="ECO:0000256" key="2">
    <source>
        <dbReference type="SAM" id="SignalP"/>
    </source>
</evidence>
<feature type="domain" description="SbsA Ig-like" evidence="3">
    <location>
        <begin position="34"/>
        <end position="123"/>
    </location>
</feature>
<dbReference type="InterPro" id="IPR032812">
    <property type="entry name" value="SbsA_Ig"/>
</dbReference>
<feature type="signal peptide" evidence="2">
    <location>
        <begin position="1"/>
        <end position="21"/>
    </location>
</feature>
<keyword evidence="1 2" id="KW-0732">Signal</keyword>
<keyword evidence="5" id="KW-1185">Reference proteome</keyword>
<sequence>MKKVFLLVSCFLLVTFYPADRNYAKGYKTVTYKKAVAVTHSWKLVYKKTISKKTVTSKTIYMTEYNKKTKIPLTLSLSKNKKTIKVKPKKALKAGRKYVLIIKNIKTTKNKSIANPAKKVFTTLKPIAKAPIVKKPEPEVITPAISESVVKTTHQIFKADISEKKNRLTVTYNLGDSRDSDIILQTSLSVKEDYRLTFTKIPAAASVFISDDYSQSLKKGHNNLHGTEKMKENHITIGLIRLTGDYTFAGVLTNSAGVKQPFTLVYNMK</sequence>
<evidence type="ECO:0000313" key="4">
    <source>
        <dbReference type="EMBL" id="QQS99116.1"/>
    </source>
</evidence>
<organism evidence="4 5">
    <name type="scientific">Peribacillus psychrosaccharolyticus</name>
    <name type="common">Bacillus psychrosaccharolyticus</name>
    <dbReference type="NCBI Taxonomy" id="1407"/>
    <lineage>
        <taxon>Bacteria</taxon>
        <taxon>Bacillati</taxon>
        <taxon>Bacillota</taxon>
        <taxon>Bacilli</taxon>
        <taxon>Bacillales</taxon>
        <taxon>Bacillaceae</taxon>
        <taxon>Peribacillus</taxon>
    </lineage>
</organism>
<protein>
    <submittedName>
        <fullName evidence="4">Ig-like domain-containing protein</fullName>
    </submittedName>
</protein>
<feature type="chain" id="PRO_5039335338" evidence="2">
    <location>
        <begin position="22"/>
        <end position="269"/>
    </location>
</feature>
<reference evidence="4 5" key="1">
    <citation type="submission" date="2021-01" db="EMBL/GenBank/DDBJ databases">
        <title>FDA dAtabase for Regulatory Grade micrObial Sequences (FDA-ARGOS): Supporting development and validation of Infectious Disease Dx tests.</title>
        <authorList>
            <person name="Nelson B."/>
            <person name="Plummer A."/>
            <person name="Tallon L."/>
            <person name="Sadzewicz L."/>
            <person name="Zhao X."/>
            <person name="Boylan J."/>
            <person name="Ott S."/>
            <person name="Bowen H."/>
            <person name="Vavikolanu K."/>
            <person name="Mehta A."/>
            <person name="Aluvathingal J."/>
            <person name="Nadendla S."/>
            <person name="Myers T."/>
            <person name="Yan Y."/>
            <person name="Sichtig H."/>
        </authorList>
    </citation>
    <scope>NUCLEOTIDE SEQUENCE [LARGE SCALE GENOMIC DNA]</scope>
    <source>
        <strain evidence="4 5">FDAARGOS_1161</strain>
    </source>
</reference>
<evidence type="ECO:0000256" key="1">
    <source>
        <dbReference type="ARBA" id="ARBA00022729"/>
    </source>
</evidence>
<gene>
    <name evidence="4" type="ORF">I6J18_15890</name>
</gene>
<dbReference type="Proteomes" id="UP000595254">
    <property type="component" value="Chromosome"/>
</dbReference>
<dbReference type="KEGG" id="ppsr:I6J18_15890"/>
<name>A0A974NJR0_PERPY</name>
<dbReference type="EMBL" id="CP068053">
    <property type="protein sequence ID" value="QQS99116.1"/>
    <property type="molecule type" value="Genomic_DNA"/>
</dbReference>
<dbReference type="AlphaFoldDB" id="A0A974NJR0"/>
<dbReference type="InterPro" id="IPR014755">
    <property type="entry name" value="Cu-Rt/internalin_Ig-like"/>
</dbReference>
<accession>A0A974NJR0</accession>
<evidence type="ECO:0000259" key="3">
    <source>
        <dbReference type="Pfam" id="PF13205"/>
    </source>
</evidence>
<evidence type="ECO:0000313" key="5">
    <source>
        <dbReference type="Proteomes" id="UP000595254"/>
    </source>
</evidence>
<dbReference type="Pfam" id="PF13205">
    <property type="entry name" value="Big_5"/>
    <property type="match status" value="1"/>
</dbReference>